<comment type="similarity">
    <text evidence="2">Belongs to the methyl-accepting chemotaxis (MCP) protein family.</text>
</comment>
<dbReference type="SUPFAM" id="SSF58104">
    <property type="entry name" value="Methyl-accepting chemotaxis protein (MCP) signaling domain"/>
    <property type="match status" value="1"/>
</dbReference>
<dbReference type="Pfam" id="PF00015">
    <property type="entry name" value="MCPsignal"/>
    <property type="match status" value="1"/>
</dbReference>
<dbReference type="Gene3D" id="1.20.120.30">
    <property type="entry name" value="Aspartate receptor, ligand-binding domain"/>
    <property type="match status" value="1"/>
</dbReference>
<dbReference type="RefSeq" id="WP_188662998.1">
    <property type="nucleotide sequence ID" value="NZ_BMHV01000007.1"/>
</dbReference>
<dbReference type="InterPro" id="IPR025991">
    <property type="entry name" value="Chemoreceptor_zinc-bind_dom"/>
</dbReference>
<dbReference type="PANTHER" id="PTHR32089">
    <property type="entry name" value="METHYL-ACCEPTING CHEMOTAXIS PROTEIN MCPB"/>
    <property type="match status" value="1"/>
</dbReference>
<accession>A0A917BVV4</accession>
<evidence type="ECO:0000256" key="1">
    <source>
        <dbReference type="ARBA" id="ARBA00023224"/>
    </source>
</evidence>
<dbReference type="PRINTS" id="PR00260">
    <property type="entry name" value="CHEMTRNSDUCR"/>
</dbReference>
<evidence type="ECO:0000256" key="3">
    <source>
        <dbReference type="PROSITE-ProRule" id="PRU00284"/>
    </source>
</evidence>
<organism evidence="5 6">
    <name type="scientific">Terasakiella brassicae</name>
    <dbReference type="NCBI Taxonomy" id="1634917"/>
    <lineage>
        <taxon>Bacteria</taxon>
        <taxon>Pseudomonadati</taxon>
        <taxon>Pseudomonadota</taxon>
        <taxon>Alphaproteobacteria</taxon>
        <taxon>Rhodospirillales</taxon>
        <taxon>Terasakiellaceae</taxon>
        <taxon>Terasakiella</taxon>
    </lineage>
</organism>
<sequence length="449" mass="49366">MTDDLRKKGWLPPERVEEILVLLELIGQGAFLDIPKGEDRIGQAIRKLAVDVGRFSATQMRKTVSVSMELNEAVIAAANLSRATSVTDRNAQGMASATEEMSVSVDTIARQASETFTLAQEVKELALSGEKQAGQADDAMTKVESAMRDVAERSSSLSESSHDIGQVVDLISEIAFQTNLLALNAATEAARAGEAGTGFGVVASEIRNLAERTRLATKDIRLNINRFQDEIDAIVEALSESDQTVKLGHEIMNASQEAMRDIARAISELTQRSREISETVGQQKLAAHEIAYGISEVARMTEHVQNATYTVLDAMDGAEKDIASQISDIAKLKLPKKALHLAKSDHIIWKKRLAAMMVGRDRLDPNELSDHTCCRLGRWYYACEDERIKHHPSFAEMEAPHMEVHAHGIEAARKYAQGDLEGALEEIGAVQQASEKVLFHLNELTKQRK</sequence>
<dbReference type="Pfam" id="PF13682">
    <property type="entry name" value="CZB"/>
    <property type="match status" value="1"/>
</dbReference>
<evidence type="ECO:0000313" key="6">
    <source>
        <dbReference type="Proteomes" id="UP000632498"/>
    </source>
</evidence>
<dbReference type="SMART" id="SM00283">
    <property type="entry name" value="MA"/>
    <property type="match status" value="1"/>
</dbReference>
<dbReference type="GO" id="GO:0016020">
    <property type="term" value="C:membrane"/>
    <property type="evidence" value="ECO:0007669"/>
    <property type="project" value="InterPro"/>
</dbReference>
<keyword evidence="1 3" id="KW-0807">Transducer</keyword>
<name>A0A917BVV4_9PROT</name>
<dbReference type="AlphaFoldDB" id="A0A917BVV4"/>
<dbReference type="PROSITE" id="PS50111">
    <property type="entry name" value="CHEMOTAXIS_TRANSDUC_2"/>
    <property type="match status" value="1"/>
</dbReference>
<dbReference type="GO" id="GO:0007165">
    <property type="term" value="P:signal transduction"/>
    <property type="evidence" value="ECO:0007669"/>
    <property type="project" value="UniProtKB-KW"/>
</dbReference>
<reference evidence="5" key="2">
    <citation type="submission" date="2020-09" db="EMBL/GenBank/DDBJ databases">
        <authorList>
            <person name="Sun Q."/>
            <person name="Zhou Y."/>
        </authorList>
    </citation>
    <scope>NUCLEOTIDE SEQUENCE</scope>
    <source>
        <strain evidence="5">CGMCC 1.15254</strain>
    </source>
</reference>
<dbReference type="InterPro" id="IPR004090">
    <property type="entry name" value="Chemotax_Me-accpt_rcpt"/>
</dbReference>
<keyword evidence="6" id="KW-1185">Reference proteome</keyword>
<feature type="domain" description="Methyl-accepting transducer" evidence="4">
    <location>
        <begin position="62"/>
        <end position="298"/>
    </location>
</feature>
<evidence type="ECO:0000256" key="2">
    <source>
        <dbReference type="ARBA" id="ARBA00029447"/>
    </source>
</evidence>
<proteinExistence type="inferred from homology"/>
<dbReference type="GO" id="GO:0006935">
    <property type="term" value="P:chemotaxis"/>
    <property type="evidence" value="ECO:0007669"/>
    <property type="project" value="InterPro"/>
</dbReference>
<protein>
    <submittedName>
        <fullName evidence="5">Methyl-accepting chemotaxis protein</fullName>
    </submittedName>
</protein>
<dbReference type="GO" id="GO:0004888">
    <property type="term" value="F:transmembrane signaling receptor activity"/>
    <property type="evidence" value="ECO:0007669"/>
    <property type="project" value="InterPro"/>
</dbReference>
<dbReference type="EMBL" id="BMHV01000007">
    <property type="protein sequence ID" value="GGF60687.1"/>
    <property type="molecule type" value="Genomic_DNA"/>
</dbReference>
<dbReference type="InterPro" id="IPR004089">
    <property type="entry name" value="MCPsignal_dom"/>
</dbReference>
<gene>
    <name evidence="5" type="ORF">GCM10011332_13090</name>
</gene>
<dbReference type="Proteomes" id="UP000632498">
    <property type="component" value="Unassembled WGS sequence"/>
</dbReference>
<reference evidence="5" key="1">
    <citation type="journal article" date="2014" name="Int. J. Syst. Evol. Microbiol.">
        <title>Complete genome sequence of Corynebacterium casei LMG S-19264T (=DSM 44701T), isolated from a smear-ripened cheese.</title>
        <authorList>
            <consortium name="US DOE Joint Genome Institute (JGI-PGF)"/>
            <person name="Walter F."/>
            <person name="Albersmeier A."/>
            <person name="Kalinowski J."/>
            <person name="Ruckert C."/>
        </authorList>
    </citation>
    <scope>NUCLEOTIDE SEQUENCE</scope>
    <source>
        <strain evidence="5">CGMCC 1.15254</strain>
    </source>
</reference>
<comment type="caution">
    <text evidence="5">The sequence shown here is derived from an EMBL/GenBank/DDBJ whole genome shotgun (WGS) entry which is preliminary data.</text>
</comment>
<dbReference type="PANTHER" id="PTHR32089:SF112">
    <property type="entry name" value="LYSOZYME-LIKE PROTEIN-RELATED"/>
    <property type="match status" value="1"/>
</dbReference>
<evidence type="ECO:0000259" key="4">
    <source>
        <dbReference type="PROSITE" id="PS50111"/>
    </source>
</evidence>
<evidence type="ECO:0000313" key="5">
    <source>
        <dbReference type="EMBL" id="GGF60687.1"/>
    </source>
</evidence>
<dbReference type="Gene3D" id="1.10.287.950">
    <property type="entry name" value="Methyl-accepting chemotaxis protein"/>
    <property type="match status" value="1"/>
</dbReference>